<dbReference type="Gene3D" id="1.10.10.650">
    <property type="entry name" value="RuvA domain 2-like"/>
    <property type="match status" value="1"/>
</dbReference>
<dbReference type="InterPro" id="IPR018974">
    <property type="entry name" value="Tex-like_N"/>
</dbReference>
<dbReference type="InterPro" id="IPR037027">
    <property type="entry name" value="YqgF/RNaseH-like_dom_sf"/>
</dbReference>
<dbReference type="InterPro" id="IPR044146">
    <property type="entry name" value="S1_Tex"/>
</dbReference>
<feature type="domain" description="S1 motif" evidence="2">
    <location>
        <begin position="647"/>
        <end position="716"/>
    </location>
</feature>
<feature type="region of interest" description="Disordered" evidence="1">
    <location>
        <begin position="711"/>
        <end position="734"/>
    </location>
</feature>
<protein>
    <submittedName>
        <fullName evidence="3">RNA-binding transcriptional accessory protein</fullName>
    </submittedName>
</protein>
<dbReference type="FunFam" id="1.10.150.310:FF:000001">
    <property type="entry name" value="RNA-binding transcriptional accessory protein"/>
    <property type="match status" value="1"/>
</dbReference>
<dbReference type="SMART" id="SM00316">
    <property type="entry name" value="S1"/>
    <property type="match status" value="1"/>
</dbReference>
<dbReference type="Gene3D" id="1.10.150.310">
    <property type="entry name" value="Tex RuvX-like domain-like"/>
    <property type="match status" value="1"/>
</dbReference>
<dbReference type="InterPro" id="IPR041692">
    <property type="entry name" value="HHH_9"/>
</dbReference>
<dbReference type="GO" id="GO:0005737">
    <property type="term" value="C:cytoplasm"/>
    <property type="evidence" value="ECO:0007669"/>
    <property type="project" value="UniProtKB-ARBA"/>
</dbReference>
<reference evidence="3" key="1">
    <citation type="journal article" date="2021" name="PeerJ">
        <title>Extensive microbial diversity within the chicken gut microbiome revealed by metagenomics and culture.</title>
        <authorList>
            <person name="Gilroy R."/>
            <person name="Ravi A."/>
            <person name="Getino M."/>
            <person name="Pursley I."/>
            <person name="Horton D.L."/>
            <person name="Alikhan N.F."/>
            <person name="Baker D."/>
            <person name="Gharbi K."/>
            <person name="Hall N."/>
            <person name="Watson M."/>
            <person name="Adriaenssens E.M."/>
            <person name="Foster-Nyarko E."/>
            <person name="Jarju S."/>
            <person name="Secka A."/>
            <person name="Antonio M."/>
            <person name="Oren A."/>
            <person name="Chaudhuri R.R."/>
            <person name="La Ragione R."/>
            <person name="Hildebrand F."/>
            <person name="Pallen M.J."/>
        </authorList>
    </citation>
    <scope>NUCLEOTIDE SEQUENCE</scope>
    <source>
        <strain evidence="3">ChiBcolR8-3208</strain>
    </source>
</reference>
<feature type="compositionally biased region" description="Low complexity" evidence="1">
    <location>
        <begin position="719"/>
        <end position="734"/>
    </location>
</feature>
<dbReference type="GO" id="GO:0003735">
    <property type="term" value="F:structural constituent of ribosome"/>
    <property type="evidence" value="ECO:0007669"/>
    <property type="project" value="TreeGrafter"/>
</dbReference>
<dbReference type="InterPro" id="IPR003029">
    <property type="entry name" value="S1_domain"/>
</dbReference>
<dbReference type="InterPro" id="IPR012337">
    <property type="entry name" value="RNaseH-like_sf"/>
</dbReference>
<dbReference type="EMBL" id="DWXZ01000183">
    <property type="protein sequence ID" value="HJB38105.1"/>
    <property type="molecule type" value="Genomic_DNA"/>
</dbReference>
<dbReference type="GO" id="GO:0006139">
    <property type="term" value="P:nucleobase-containing compound metabolic process"/>
    <property type="evidence" value="ECO:0007669"/>
    <property type="project" value="InterPro"/>
</dbReference>
<dbReference type="SUPFAM" id="SSF47781">
    <property type="entry name" value="RuvA domain 2-like"/>
    <property type="match status" value="2"/>
</dbReference>
<dbReference type="InterPro" id="IPR032639">
    <property type="entry name" value="Tex_YqgF"/>
</dbReference>
<dbReference type="Pfam" id="PF16921">
    <property type="entry name" value="Tex_YqgF"/>
    <property type="match status" value="1"/>
</dbReference>
<dbReference type="InterPro" id="IPR010994">
    <property type="entry name" value="RuvA_2-like"/>
</dbReference>
<dbReference type="InterPro" id="IPR023323">
    <property type="entry name" value="Tex-like_dom_sf"/>
</dbReference>
<name>A0A9D2S0E8_9FIRM</name>
<dbReference type="Gene3D" id="1.10.3500.10">
    <property type="entry name" value="Tex N-terminal region-like"/>
    <property type="match status" value="1"/>
</dbReference>
<dbReference type="Pfam" id="PF12836">
    <property type="entry name" value="HHH_3"/>
    <property type="match status" value="1"/>
</dbReference>
<dbReference type="PANTHER" id="PTHR10724">
    <property type="entry name" value="30S RIBOSOMAL PROTEIN S1"/>
    <property type="match status" value="1"/>
</dbReference>
<dbReference type="InterPro" id="IPR055179">
    <property type="entry name" value="Tex-like_central_region"/>
</dbReference>
<dbReference type="Gene3D" id="2.40.50.140">
    <property type="entry name" value="Nucleic acid-binding proteins"/>
    <property type="match status" value="1"/>
</dbReference>
<reference evidence="3" key="2">
    <citation type="submission" date="2021-04" db="EMBL/GenBank/DDBJ databases">
        <authorList>
            <person name="Gilroy R."/>
        </authorList>
    </citation>
    <scope>NUCLEOTIDE SEQUENCE</scope>
    <source>
        <strain evidence="3">ChiBcolR8-3208</strain>
    </source>
</reference>
<dbReference type="PROSITE" id="PS50126">
    <property type="entry name" value="S1"/>
    <property type="match status" value="1"/>
</dbReference>
<dbReference type="SUPFAM" id="SSF158832">
    <property type="entry name" value="Tex N-terminal region-like"/>
    <property type="match status" value="1"/>
</dbReference>
<dbReference type="FunFam" id="1.10.10.650:FF:000001">
    <property type="entry name" value="S1 RNA-binding domain 1"/>
    <property type="match status" value="1"/>
</dbReference>
<dbReference type="Pfam" id="PF22706">
    <property type="entry name" value="Tex_central_region"/>
    <property type="match status" value="1"/>
</dbReference>
<dbReference type="SMART" id="SM00732">
    <property type="entry name" value="YqgFc"/>
    <property type="match status" value="1"/>
</dbReference>
<comment type="caution">
    <text evidence="3">The sequence shown here is derived from an EMBL/GenBank/DDBJ whole genome shotgun (WGS) entry which is preliminary data.</text>
</comment>
<dbReference type="InterPro" id="IPR012340">
    <property type="entry name" value="NA-bd_OB-fold"/>
</dbReference>
<dbReference type="Gene3D" id="3.30.420.140">
    <property type="entry name" value="YqgF/RNase H-like domain"/>
    <property type="match status" value="1"/>
</dbReference>
<dbReference type="CDD" id="cd05685">
    <property type="entry name" value="S1_Tex"/>
    <property type="match status" value="1"/>
</dbReference>
<accession>A0A9D2S0E8</accession>
<evidence type="ECO:0000313" key="4">
    <source>
        <dbReference type="Proteomes" id="UP000824214"/>
    </source>
</evidence>
<dbReference type="Proteomes" id="UP000824214">
    <property type="component" value="Unassembled WGS sequence"/>
</dbReference>
<organism evidence="3 4">
    <name type="scientific">Candidatus Acutalibacter ornithocaccae</name>
    <dbReference type="NCBI Taxonomy" id="2838416"/>
    <lineage>
        <taxon>Bacteria</taxon>
        <taxon>Bacillati</taxon>
        <taxon>Bacillota</taxon>
        <taxon>Clostridia</taxon>
        <taxon>Eubacteriales</taxon>
        <taxon>Acutalibacteraceae</taxon>
        <taxon>Acutalibacter</taxon>
    </lineage>
</organism>
<proteinExistence type="predicted"/>
<dbReference type="AlphaFoldDB" id="A0A9D2S0E8"/>
<dbReference type="InterPro" id="IPR006641">
    <property type="entry name" value="YqgF/RNaseH-like_dom"/>
</dbReference>
<evidence type="ECO:0000259" key="2">
    <source>
        <dbReference type="PROSITE" id="PS50126"/>
    </source>
</evidence>
<dbReference type="FunFam" id="3.30.420.140:FF:000001">
    <property type="entry name" value="RNA-binding transcriptional accessory protein"/>
    <property type="match status" value="1"/>
</dbReference>
<sequence>MEQIIGLLAQEFHVKPEHAQAVVELLDQGNTVPFIARYRKERHGAMDDQAIRELADRLAYLRGLEQRRGEVREAIQEQGKLTPELAAALERAATLAEVEDLYRPYRPKRRTRAGVAREKGLEPLAQLLLAGKDAQGRPLRQSPLELAVPYVSSEKGVETREEALQGACDILAEGFSDDAAIRKRLRAMLQKNGVLRSVAAKEEDSVYSLYYDFSEPVRRLQSHRVLAINRGEKEGFLKVALQPGEESPLPRILRDVPPRHPYWQLLEQVAQDAWSRLLFPSLEREIRGDLTDMADEQAIHTFALNLRPLLMQPPVKNQVVLGFDPAYRTGCKLAVVDATGKVLDTAVIYPTKPHNKVEESKKTLRRLCDAHGVTCIAIGNGTASRESELFVAEFIKEYGNPLSYMVVSEAGASVYSASKLGAEEFPDFDVSLRSAVSIARRLQDPLAELVKIDPKAIGVGQYQHDMPQARLSQALDGVVEDCVNGVGVDLNTASPSLLRRVAGITPAVSQNVVAYREEHGGFTSRKELLKVPKLGPKAFEQCAGFLRVMESQNVLDHTAVHPESYQAAERLLSLCGYTLQDVGSLSQLPQRLAEVGEAKAAEACGVGLPTLRDIAAELQKPGRDPRDQLPPPLLRTDVMDLSDVKPGMKLSGTVRNVVDFGAFVDIGVHQDGLVHVSQITDRYIRHPSEVLSVGDIVEVTVLSVDPAKKRISLTMREQSPSAAQGSASPKAPRP</sequence>
<dbReference type="FunFam" id="2.40.50.140:FF:000051">
    <property type="entry name" value="RNA-binding transcriptional accessory protein"/>
    <property type="match status" value="1"/>
</dbReference>
<evidence type="ECO:0000256" key="1">
    <source>
        <dbReference type="SAM" id="MobiDB-lite"/>
    </source>
</evidence>
<dbReference type="InterPro" id="IPR050437">
    <property type="entry name" value="Ribos_protein_bS1-like"/>
</dbReference>
<gene>
    <name evidence="3" type="ORF">H9942_08580</name>
</gene>
<dbReference type="Pfam" id="PF09371">
    <property type="entry name" value="Tex_N"/>
    <property type="match status" value="1"/>
</dbReference>
<dbReference type="Pfam" id="PF00575">
    <property type="entry name" value="S1"/>
    <property type="match status" value="1"/>
</dbReference>
<dbReference type="PANTHER" id="PTHR10724:SF10">
    <property type="entry name" value="S1 RNA-BINDING DOMAIN-CONTAINING PROTEIN 1"/>
    <property type="match status" value="1"/>
</dbReference>
<evidence type="ECO:0000313" key="3">
    <source>
        <dbReference type="EMBL" id="HJB38105.1"/>
    </source>
</evidence>
<dbReference type="GO" id="GO:0003729">
    <property type="term" value="F:mRNA binding"/>
    <property type="evidence" value="ECO:0007669"/>
    <property type="project" value="UniProtKB-ARBA"/>
</dbReference>
<dbReference type="InterPro" id="IPR023319">
    <property type="entry name" value="Tex-like_HTH_dom_sf"/>
</dbReference>
<dbReference type="GO" id="GO:0006412">
    <property type="term" value="P:translation"/>
    <property type="evidence" value="ECO:0007669"/>
    <property type="project" value="TreeGrafter"/>
</dbReference>
<dbReference type="Pfam" id="PF17674">
    <property type="entry name" value="HHH_9"/>
    <property type="match status" value="1"/>
</dbReference>
<dbReference type="SUPFAM" id="SSF53098">
    <property type="entry name" value="Ribonuclease H-like"/>
    <property type="match status" value="1"/>
</dbReference>
<dbReference type="SUPFAM" id="SSF50249">
    <property type="entry name" value="Nucleic acid-binding proteins"/>
    <property type="match status" value="1"/>
</dbReference>